<keyword evidence="2" id="KW-0808">Transferase</keyword>
<dbReference type="FunFam" id="3.30.200.20:FF:000103">
    <property type="entry name" value="Protein kinase C"/>
    <property type="match status" value="1"/>
</dbReference>
<protein>
    <submittedName>
        <fullName evidence="7">Uncharacterized protein</fullName>
    </submittedName>
</protein>
<accession>A0A914R2M4</accession>
<proteinExistence type="predicted"/>
<dbReference type="GO" id="GO:0005524">
    <property type="term" value="F:ATP binding"/>
    <property type="evidence" value="ECO:0007669"/>
    <property type="project" value="UniProtKB-KW"/>
</dbReference>
<dbReference type="AlphaFoldDB" id="A0A914R2M4"/>
<reference evidence="7" key="1">
    <citation type="submission" date="2022-11" db="UniProtKB">
        <authorList>
            <consortium name="WormBaseParasite"/>
        </authorList>
    </citation>
    <scope>IDENTIFICATION</scope>
</reference>
<name>A0A914R2M4_PAREQ</name>
<evidence type="ECO:0000256" key="3">
    <source>
        <dbReference type="ARBA" id="ARBA00022741"/>
    </source>
</evidence>
<keyword evidence="6" id="KW-1185">Reference proteome</keyword>
<evidence type="ECO:0000313" key="7">
    <source>
        <dbReference type="WBParaSite" id="PEQ_0000049901-mRNA-1"/>
    </source>
</evidence>
<organism evidence="6 7">
    <name type="scientific">Parascaris equorum</name>
    <name type="common">Equine roundworm</name>
    <dbReference type="NCBI Taxonomy" id="6256"/>
    <lineage>
        <taxon>Eukaryota</taxon>
        <taxon>Metazoa</taxon>
        <taxon>Ecdysozoa</taxon>
        <taxon>Nematoda</taxon>
        <taxon>Chromadorea</taxon>
        <taxon>Rhabditida</taxon>
        <taxon>Spirurina</taxon>
        <taxon>Ascaridomorpha</taxon>
        <taxon>Ascaridoidea</taxon>
        <taxon>Ascarididae</taxon>
        <taxon>Parascaris</taxon>
    </lineage>
</organism>
<dbReference type="Proteomes" id="UP000887564">
    <property type="component" value="Unplaced"/>
</dbReference>
<dbReference type="PANTHER" id="PTHR24351">
    <property type="entry name" value="RIBOSOMAL PROTEIN S6 KINASE"/>
    <property type="match status" value="1"/>
</dbReference>
<sequence>MLLLRYLSFNIASEAVRFSSNLEPADKDRRLSVEEEGEYYNIGIPPEDEEEVERVRKKMKELNTYCDKVLLGEHKVTKELFAIKILKKDVIIQDDDVECTMTEKRVLALPEKPPFLVTLHSCFQTMVRLIALFVYYRLFVSLSQKYESNF</sequence>
<evidence type="ECO:0000256" key="1">
    <source>
        <dbReference type="ARBA" id="ARBA00022527"/>
    </source>
</evidence>
<evidence type="ECO:0000256" key="4">
    <source>
        <dbReference type="ARBA" id="ARBA00022777"/>
    </source>
</evidence>
<evidence type="ECO:0000256" key="2">
    <source>
        <dbReference type="ARBA" id="ARBA00022679"/>
    </source>
</evidence>
<dbReference type="Gene3D" id="3.30.200.20">
    <property type="entry name" value="Phosphorylase Kinase, domain 1"/>
    <property type="match status" value="1"/>
</dbReference>
<dbReference type="WBParaSite" id="PEQ_0000049901-mRNA-1">
    <property type="protein sequence ID" value="PEQ_0000049901-mRNA-1"/>
    <property type="gene ID" value="PEQ_0000049901"/>
</dbReference>
<evidence type="ECO:0000313" key="6">
    <source>
        <dbReference type="Proteomes" id="UP000887564"/>
    </source>
</evidence>
<dbReference type="InterPro" id="IPR011009">
    <property type="entry name" value="Kinase-like_dom_sf"/>
</dbReference>
<keyword evidence="5" id="KW-0067">ATP-binding</keyword>
<evidence type="ECO:0000256" key="5">
    <source>
        <dbReference type="ARBA" id="ARBA00022840"/>
    </source>
</evidence>
<keyword evidence="4" id="KW-0418">Kinase</keyword>
<dbReference type="GO" id="GO:0004674">
    <property type="term" value="F:protein serine/threonine kinase activity"/>
    <property type="evidence" value="ECO:0007669"/>
    <property type="project" value="UniProtKB-KW"/>
</dbReference>
<keyword evidence="1" id="KW-0723">Serine/threonine-protein kinase</keyword>
<dbReference type="SUPFAM" id="SSF56112">
    <property type="entry name" value="Protein kinase-like (PK-like)"/>
    <property type="match status" value="1"/>
</dbReference>
<keyword evidence="3" id="KW-0547">Nucleotide-binding</keyword>